<evidence type="ECO:0000256" key="6">
    <source>
        <dbReference type="ARBA" id="ARBA00022989"/>
    </source>
</evidence>
<dbReference type="PANTHER" id="PTHR33908">
    <property type="entry name" value="MANNOSYLTRANSFERASE YKCB-RELATED"/>
    <property type="match status" value="1"/>
</dbReference>
<keyword evidence="5 8" id="KW-0812">Transmembrane</keyword>
<dbReference type="OrthoDB" id="7167895at2"/>
<feature type="transmembrane region" description="Helical" evidence="8">
    <location>
        <begin position="217"/>
        <end position="236"/>
    </location>
</feature>
<feature type="transmembrane region" description="Helical" evidence="8">
    <location>
        <begin position="325"/>
        <end position="342"/>
    </location>
</feature>
<name>A0A4R3MX91_9GAMM</name>
<evidence type="ECO:0000256" key="7">
    <source>
        <dbReference type="ARBA" id="ARBA00023136"/>
    </source>
</evidence>
<evidence type="ECO:0000256" key="2">
    <source>
        <dbReference type="ARBA" id="ARBA00022475"/>
    </source>
</evidence>
<keyword evidence="11" id="KW-1185">Reference proteome</keyword>
<dbReference type="EMBL" id="SMAP01000010">
    <property type="protein sequence ID" value="TCT21004.1"/>
    <property type="molecule type" value="Genomic_DNA"/>
</dbReference>
<dbReference type="Pfam" id="PF13231">
    <property type="entry name" value="PMT_2"/>
    <property type="match status" value="1"/>
</dbReference>
<feature type="transmembrane region" description="Helical" evidence="8">
    <location>
        <begin position="125"/>
        <end position="146"/>
    </location>
</feature>
<protein>
    <submittedName>
        <fullName evidence="10">4-amino-4-deoxy-L-arabinose transferase-like glycosyltransferase</fullName>
    </submittedName>
</protein>
<evidence type="ECO:0000313" key="11">
    <source>
        <dbReference type="Proteomes" id="UP000295414"/>
    </source>
</evidence>
<gene>
    <name evidence="10" type="ORF">EDC34_11055</name>
</gene>
<keyword evidence="6 8" id="KW-1133">Transmembrane helix</keyword>
<dbReference type="PANTHER" id="PTHR33908:SF11">
    <property type="entry name" value="MEMBRANE PROTEIN"/>
    <property type="match status" value="1"/>
</dbReference>
<evidence type="ECO:0000259" key="9">
    <source>
        <dbReference type="Pfam" id="PF13231"/>
    </source>
</evidence>
<dbReference type="GO" id="GO:0009103">
    <property type="term" value="P:lipopolysaccharide biosynthetic process"/>
    <property type="evidence" value="ECO:0007669"/>
    <property type="project" value="UniProtKB-ARBA"/>
</dbReference>
<feature type="transmembrane region" description="Helical" evidence="8">
    <location>
        <begin position="95"/>
        <end position="113"/>
    </location>
</feature>
<evidence type="ECO:0000256" key="5">
    <source>
        <dbReference type="ARBA" id="ARBA00022692"/>
    </source>
</evidence>
<sequence length="546" mass="58399">MHVAANAAGIAPMDTTAGAAADALGRAHPARRGFIVAWLLLCALKLMLAAWLPLFVDEAFYWQEGQHLAWAYSDLPALTAWLARLGVALFGPTPLGLRLPFLLIGALLPWLLVRMATREFGPATGWRAGLLFLLLPLAGSLGLLALPDVPLLLASLLCLDAGLRALRRVEAAVGAQLALGLAIGGLTHYRFAAVLLAGGLALLLLREGRRALRSPWLWVALAIGALAWLPLLLWNAQHAEAGLRFQLIERNPWTFDWRGLRLGALQSLLATPLLLLALLLAAWRGLRDPRPAVRCLALCGMLLAGGFFLLGFFADRERVSFHWPLPGHVALLPLVPAVLAGWTRPWRRATWAVLGLGQALALGYCLMAALPQGRAWAAAHGLYPANFSDWQTLAQQVQRRLQTAPPGTRLLAADFKLGAELGFALGDPDIPVLDHPLNRKHGRQAQLALWGVLLESPHALPRPWLLVASPAHAGFAGEGEYRDWLCAQLGGLPAAQVLSVDGGGKRFWLLLAPADGTPLPACAAAVMAAQSPPAAADGRSRSAAAR</sequence>
<keyword evidence="4 10" id="KW-0808">Transferase</keyword>
<evidence type="ECO:0000256" key="8">
    <source>
        <dbReference type="SAM" id="Phobius"/>
    </source>
</evidence>
<feature type="domain" description="Glycosyltransferase RgtA/B/C/D-like" evidence="9">
    <location>
        <begin position="76"/>
        <end position="234"/>
    </location>
</feature>
<evidence type="ECO:0000256" key="4">
    <source>
        <dbReference type="ARBA" id="ARBA00022679"/>
    </source>
</evidence>
<reference evidence="10 11" key="1">
    <citation type="submission" date="2019-03" db="EMBL/GenBank/DDBJ databases">
        <title>Genomic Encyclopedia of Type Strains, Phase IV (KMG-IV): sequencing the most valuable type-strain genomes for metagenomic binning, comparative biology and taxonomic classification.</title>
        <authorList>
            <person name="Goeker M."/>
        </authorList>
    </citation>
    <scope>NUCLEOTIDE SEQUENCE [LARGE SCALE GENOMIC DNA]</scope>
    <source>
        <strain evidence="10 11">DSM 13605</strain>
    </source>
</reference>
<feature type="transmembrane region" description="Helical" evidence="8">
    <location>
        <begin position="295"/>
        <end position="313"/>
    </location>
</feature>
<evidence type="ECO:0000256" key="3">
    <source>
        <dbReference type="ARBA" id="ARBA00022676"/>
    </source>
</evidence>
<dbReference type="GO" id="GO:0005886">
    <property type="term" value="C:plasma membrane"/>
    <property type="evidence" value="ECO:0007669"/>
    <property type="project" value="UniProtKB-SubCell"/>
</dbReference>
<keyword evidence="2" id="KW-1003">Cell membrane</keyword>
<organism evidence="10 11">
    <name type="scientific">Thermomonas haemolytica</name>
    <dbReference type="NCBI Taxonomy" id="141949"/>
    <lineage>
        <taxon>Bacteria</taxon>
        <taxon>Pseudomonadati</taxon>
        <taxon>Pseudomonadota</taxon>
        <taxon>Gammaproteobacteria</taxon>
        <taxon>Lysobacterales</taxon>
        <taxon>Lysobacteraceae</taxon>
        <taxon>Thermomonas</taxon>
    </lineage>
</organism>
<proteinExistence type="predicted"/>
<evidence type="ECO:0000256" key="1">
    <source>
        <dbReference type="ARBA" id="ARBA00004651"/>
    </source>
</evidence>
<feature type="transmembrane region" description="Helical" evidence="8">
    <location>
        <begin position="262"/>
        <end position="283"/>
    </location>
</feature>
<dbReference type="InterPro" id="IPR050297">
    <property type="entry name" value="LipidA_mod_glycosyltrf_83"/>
</dbReference>
<accession>A0A4R3MX91</accession>
<dbReference type="InterPro" id="IPR038731">
    <property type="entry name" value="RgtA/B/C-like"/>
</dbReference>
<comment type="caution">
    <text evidence="10">The sequence shown here is derived from an EMBL/GenBank/DDBJ whole genome shotgun (WGS) entry which is preliminary data.</text>
</comment>
<comment type="subcellular location">
    <subcellularLocation>
        <location evidence="1">Cell membrane</location>
        <topology evidence="1">Multi-pass membrane protein</topology>
    </subcellularLocation>
</comment>
<dbReference type="GO" id="GO:0016763">
    <property type="term" value="F:pentosyltransferase activity"/>
    <property type="evidence" value="ECO:0007669"/>
    <property type="project" value="TreeGrafter"/>
</dbReference>
<dbReference type="Proteomes" id="UP000295414">
    <property type="component" value="Unassembled WGS sequence"/>
</dbReference>
<feature type="transmembrane region" description="Helical" evidence="8">
    <location>
        <begin position="35"/>
        <end position="56"/>
    </location>
</feature>
<feature type="transmembrane region" description="Helical" evidence="8">
    <location>
        <begin position="187"/>
        <end position="205"/>
    </location>
</feature>
<dbReference type="AlphaFoldDB" id="A0A4R3MX91"/>
<keyword evidence="3" id="KW-0328">Glycosyltransferase</keyword>
<feature type="transmembrane region" description="Helical" evidence="8">
    <location>
        <begin position="349"/>
        <end position="370"/>
    </location>
</feature>
<evidence type="ECO:0000313" key="10">
    <source>
        <dbReference type="EMBL" id="TCT21004.1"/>
    </source>
</evidence>
<keyword evidence="7 8" id="KW-0472">Membrane</keyword>